<gene>
    <name evidence="1" type="ORF">HPB50_012079</name>
</gene>
<keyword evidence="2" id="KW-1185">Reference proteome</keyword>
<name>A0ACB7S0F1_HYAAI</name>
<evidence type="ECO:0000313" key="2">
    <source>
        <dbReference type="Proteomes" id="UP000821845"/>
    </source>
</evidence>
<evidence type="ECO:0000313" key="1">
    <source>
        <dbReference type="EMBL" id="KAH6928110.1"/>
    </source>
</evidence>
<accession>A0ACB7S0F1</accession>
<sequence>MPDVAPQRKSLDMKARIEEGIVYSPYPYTPLAKDGRLYGFLMERLTAHGSKTALICGQDKLTFCELRDKLRRTSAGFNRQGLGKATGSMRTWAIPSKALSPCAAYHSREPVLCPLTSCGKKKAFVVGEKRPGFDSVLEFSGNEESLNENENFDRGGWTFVKWTTGTTGAAGELLVPNDTLLADWSVCCLAAFTFWILALHLGSTIVISKTCQAVPLDVFDVIKGCKAVTMVTFPSKMRRILNFMKVSEDWNMVLRRSLRRIVLIGGTPPPGLTEELTSTFQLDELRNSYGMSEAAGCMTLPPRGEVCGRNVGFPIPGARLKIIDPVSGEVLGPMKCGEVHFDTPCTATRYLEATTDVTDVRGWIHTGDLGYYDNDGRLFLCGRLKTMLVCQTRKVSPIEIQDCLLEHAAVEEVAVIGVPAPDGDEFPAAVVVTKPGYSRDQELADDLKRYVAERKASLMHLHGGVYFVDALPKNALAKVRAASLRELLVSVRRMDNADEIAVGECIY</sequence>
<dbReference type="EMBL" id="CM023486">
    <property type="protein sequence ID" value="KAH6928110.1"/>
    <property type="molecule type" value="Genomic_DNA"/>
</dbReference>
<comment type="caution">
    <text evidence="1">The sequence shown here is derived from an EMBL/GenBank/DDBJ whole genome shotgun (WGS) entry which is preliminary data.</text>
</comment>
<reference evidence="1" key="1">
    <citation type="submission" date="2020-05" db="EMBL/GenBank/DDBJ databases">
        <title>Large-scale comparative analyses of tick genomes elucidate their genetic diversity and vector capacities.</title>
        <authorList>
            <person name="Jia N."/>
            <person name="Wang J."/>
            <person name="Shi W."/>
            <person name="Du L."/>
            <person name="Sun Y."/>
            <person name="Zhan W."/>
            <person name="Jiang J."/>
            <person name="Wang Q."/>
            <person name="Zhang B."/>
            <person name="Ji P."/>
            <person name="Sakyi L.B."/>
            <person name="Cui X."/>
            <person name="Yuan T."/>
            <person name="Jiang B."/>
            <person name="Yang W."/>
            <person name="Lam T.T.-Y."/>
            <person name="Chang Q."/>
            <person name="Ding S."/>
            <person name="Wang X."/>
            <person name="Zhu J."/>
            <person name="Ruan X."/>
            <person name="Zhao L."/>
            <person name="Wei J."/>
            <person name="Que T."/>
            <person name="Du C."/>
            <person name="Cheng J."/>
            <person name="Dai P."/>
            <person name="Han X."/>
            <person name="Huang E."/>
            <person name="Gao Y."/>
            <person name="Liu J."/>
            <person name="Shao H."/>
            <person name="Ye R."/>
            <person name="Li L."/>
            <person name="Wei W."/>
            <person name="Wang X."/>
            <person name="Wang C."/>
            <person name="Yang T."/>
            <person name="Huo Q."/>
            <person name="Li W."/>
            <person name="Guo W."/>
            <person name="Chen H."/>
            <person name="Zhou L."/>
            <person name="Ni X."/>
            <person name="Tian J."/>
            <person name="Zhou Y."/>
            <person name="Sheng Y."/>
            <person name="Liu T."/>
            <person name="Pan Y."/>
            <person name="Xia L."/>
            <person name="Li J."/>
            <person name="Zhao F."/>
            <person name="Cao W."/>
        </authorList>
    </citation>
    <scope>NUCLEOTIDE SEQUENCE</scope>
    <source>
        <strain evidence="1">Hyas-2018</strain>
    </source>
</reference>
<proteinExistence type="predicted"/>
<protein>
    <submittedName>
        <fullName evidence="1">Uncharacterized protein</fullName>
    </submittedName>
</protein>
<organism evidence="1 2">
    <name type="scientific">Hyalomma asiaticum</name>
    <name type="common">Tick</name>
    <dbReference type="NCBI Taxonomy" id="266040"/>
    <lineage>
        <taxon>Eukaryota</taxon>
        <taxon>Metazoa</taxon>
        <taxon>Ecdysozoa</taxon>
        <taxon>Arthropoda</taxon>
        <taxon>Chelicerata</taxon>
        <taxon>Arachnida</taxon>
        <taxon>Acari</taxon>
        <taxon>Parasitiformes</taxon>
        <taxon>Ixodida</taxon>
        <taxon>Ixodoidea</taxon>
        <taxon>Ixodidae</taxon>
        <taxon>Hyalomminae</taxon>
        <taxon>Hyalomma</taxon>
    </lineage>
</organism>
<dbReference type="Proteomes" id="UP000821845">
    <property type="component" value="Chromosome 6"/>
</dbReference>